<dbReference type="Gene3D" id="3.30.60.20">
    <property type="match status" value="1"/>
</dbReference>
<keyword evidence="1" id="KW-0343">GTPase activation</keyword>
<dbReference type="Gene3D" id="2.10.110.10">
    <property type="entry name" value="Cysteine Rich Protein"/>
    <property type="match status" value="2"/>
</dbReference>
<feature type="region of interest" description="Disordered" evidence="6">
    <location>
        <begin position="469"/>
        <end position="506"/>
    </location>
</feature>
<dbReference type="Gene3D" id="1.10.555.10">
    <property type="entry name" value="Rho GTPase activation protein"/>
    <property type="match status" value="1"/>
</dbReference>
<feature type="domain" description="Rho-GAP" evidence="9">
    <location>
        <begin position="646"/>
        <end position="836"/>
    </location>
</feature>
<feature type="compositionally biased region" description="Polar residues" evidence="6">
    <location>
        <begin position="165"/>
        <end position="177"/>
    </location>
</feature>
<dbReference type="SMART" id="SM00132">
    <property type="entry name" value="LIM"/>
    <property type="match status" value="2"/>
</dbReference>
<name>A0A2G4SFE9_RHIZD</name>
<dbReference type="PROSITE" id="PS50238">
    <property type="entry name" value="RHOGAP"/>
    <property type="match status" value="1"/>
</dbReference>
<feature type="coiled-coil region" evidence="5">
    <location>
        <begin position="392"/>
        <end position="454"/>
    </location>
</feature>
<evidence type="ECO:0000256" key="2">
    <source>
        <dbReference type="ARBA" id="ARBA00022723"/>
    </source>
</evidence>
<dbReference type="FunFam" id="1.10.555.10:FF:000043">
    <property type="entry name" value="Rho GTPase activator Rga"/>
    <property type="match status" value="1"/>
</dbReference>
<gene>
    <name evidence="10" type="ORF">RHIMIDRAFT_98472</name>
</gene>
<dbReference type="Pfam" id="PF00412">
    <property type="entry name" value="LIM"/>
    <property type="match status" value="2"/>
</dbReference>
<dbReference type="PROSITE" id="PS00479">
    <property type="entry name" value="ZF_DAG_PE_1"/>
    <property type="match status" value="1"/>
</dbReference>
<dbReference type="SUPFAM" id="SSF48350">
    <property type="entry name" value="GTPase activation domain, GAP"/>
    <property type="match status" value="1"/>
</dbReference>
<evidence type="ECO:0000313" key="11">
    <source>
        <dbReference type="Proteomes" id="UP000242254"/>
    </source>
</evidence>
<feature type="compositionally biased region" description="Polar residues" evidence="6">
    <location>
        <begin position="489"/>
        <end position="502"/>
    </location>
</feature>
<evidence type="ECO:0000259" key="7">
    <source>
        <dbReference type="PROSITE" id="PS50023"/>
    </source>
</evidence>
<evidence type="ECO:0000256" key="1">
    <source>
        <dbReference type="ARBA" id="ARBA00022468"/>
    </source>
</evidence>
<dbReference type="GO" id="GO:0005096">
    <property type="term" value="F:GTPase activator activity"/>
    <property type="evidence" value="ECO:0007669"/>
    <property type="project" value="UniProtKB-KW"/>
</dbReference>
<dbReference type="InterPro" id="IPR046349">
    <property type="entry name" value="C1-like_sf"/>
</dbReference>
<dbReference type="PANTHER" id="PTHR46075:SF2">
    <property type="entry name" value="RHO GTPASE ACTIVATING PROTEIN AT 5A, ISOFORM A"/>
    <property type="match status" value="1"/>
</dbReference>
<dbReference type="AlphaFoldDB" id="A0A2G4SFE9"/>
<dbReference type="InterPro" id="IPR008936">
    <property type="entry name" value="Rho_GTPase_activation_prot"/>
</dbReference>
<feature type="compositionally biased region" description="Low complexity" evidence="6">
    <location>
        <begin position="178"/>
        <end position="193"/>
    </location>
</feature>
<dbReference type="InterPro" id="IPR000198">
    <property type="entry name" value="RhoGAP_dom"/>
</dbReference>
<dbReference type="STRING" id="1340429.A0A2G4SFE9"/>
<dbReference type="CDD" id="cd00159">
    <property type="entry name" value="RhoGAP"/>
    <property type="match status" value="1"/>
</dbReference>
<dbReference type="Pfam" id="PF00130">
    <property type="entry name" value="C1_1"/>
    <property type="match status" value="1"/>
</dbReference>
<organism evidence="10 11">
    <name type="scientific">Rhizopus microsporus ATCC 52813</name>
    <dbReference type="NCBI Taxonomy" id="1340429"/>
    <lineage>
        <taxon>Eukaryota</taxon>
        <taxon>Fungi</taxon>
        <taxon>Fungi incertae sedis</taxon>
        <taxon>Mucoromycota</taxon>
        <taxon>Mucoromycotina</taxon>
        <taxon>Mucoromycetes</taxon>
        <taxon>Mucorales</taxon>
        <taxon>Mucorineae</taxon>
        <taxon>Rhizopodaceae</taxon>
        <taxon>Rhizopus</taxon>
    </lineage>
</organism>
<dbReference type="EMBL" id="KZ303875">
    <property type="protein sequence ID" value="PHZ07492.1"/>
    <property type="molecule type" value="Genomic_DNA"/>
</dbReference>
<evidence type="ECO:0000313" key="10">
    <source>
        <dbReference type="EMBL" id="PHZ07492.1"/>
    </source>
</evidence>
<dbReference type="GO" id="GO:0046872">
    <property type="term" value="F:metal ion binding"/>
    <property type="evidence" value="ECO:0007669"/>
    <property type="project" value="UniProtKB-KW"/>
</dbReference>
<dbReference type="SMART" id="SM00324">
    <property type="entry name" value="RhoGAP"/>
    <property type="match status" value="1"/>
</dbReference>
<protein>
    <submittedName>
        <fullName evidence="10">RhoGAP-domain-containing protein</fullName>
    </submittedName>
</protein>
<sequence length="838" mass="94370">MAPSLCAGCETVIDEGSVIAFGNSLFHLKCFICAKCSETIDCESNLLLLSNGKPVCENCSYSCNVCKQVIKDEAIMTGNEAYHSECFRCVSCKEKIEDLVFTQTSKGIHCAPCHEKRKLEKQKRREKKRQDQMEQQKMHAKHPPPPTPSRSRSNSADMPMKLRLNQPTPSRSDIVTKSSPNSPLSSVGSTSSNTMKWDASEMLSFSFFENESAELLNLTKKLGANIMLDFSQDTPTTNSNITRASQYLESSLVDIPEAPLQKMHEDIEASYAKKLTDLQQNYQKIKDASRKALDELTRAKEEFTKEVALRQQHEYTISQLRHQLTIFAQSKKSTRSELAVITKEEVERVAKLRADLDKTCDELKSYRDVLLAEINSLVAKAAAVGSDLNVEKSIVSTEVESLQQERNHLRQDIKSLESVRDDVLHEMIMLNTKNAQLTEINNDLSRRMSEREKEAAAVMAGTSFIHFSPSPSLSSETSSVTPMQRKSSENSIFNNRKLTTSPEPKPGFKLKKTMFSKLSGKNKDPAVAIYGQNHFSSSTFSLHPYDKRDVKPSKQSQENIVQHGSHSFQPTSFLRPTKCDGCGETLWGLSELRCAGCLCATHARCLPHVPAMCYSTSSLELNSTDLELNNNCSNNRASSGSSLFGNDLCTRAQQEEKPVPSIIVQCIQAVEKRGMDYEGIYRKSGGATQMRLIQQSFESGENPIDLEDNELINDICSVTSILKQYFRELPNPLLTHQLYSKFIDAVSVTDLQEKLDRFYELLSQLPKVNYDTLELLMKHLYRVQEHHNENLMTIKNLAMVFGPTLMRDTDASRELTDMSYKNAVIEFLITHVHKLFNA</sequence>
<dbReference type="InterPro" id="IPR002219">
    <property type="entry name" value="PKC_DAG/PE"/>
</dbReference>
<keyword evidence="2 4" id="KW-0479">Metal-binding</keyword>
<feature type="domain" description="LIM zinc-binding" evidence="7">
    <location>
        <begin position="61"/>
        <end position="120"/>
    </location>
</feature>
<dbReference type="RefSeq" id="XP_023461200.1">
    <property type="nucleotide sequence ID" value="XM_023615965.1"/>
</dbReference>
<evidence type="ECO:0000259" key="8">
    <source>
        <dbReference type="PROSITE" id="PS50081"/>
    </source>
</evidence>
<evidence type="ECO:0000256" key="3">
    <source>
        <dbReference type="ARBA" id="ARBA00022833"/>
    </source>
</evidence>
<keyword evidence="3 4" id="KW-0862">Zinc</keyword>
<evidence type="ECO:0000256" key="6">
    <source>
        <dbReference type="SAM" id="MobiDB-lite"/>
    </source>
</evidence>
<dbReference type="Pfam" id="PF00620">
    <property type="entry name" value="RhoGAP"/>
    <property type="match status" value="1"/>
</dbReference>
<dbReference type="PROSITE" id="PS50081">
    <property type="entry name" value="ZF_DAG_PE_2"/>
    <property type="match status" value="1"/>
</dbReference>
<feature type="coiled-coil region" evidence="5">
    <location>
        <begin position="275"/>
        <end position="306"/>
    </location>
</feature>
<keyword evidence="11" id="KW-1185">Reference proteome</keyword>
<dbReference type="PROSITE" id="PS50023">
    <property type="entry name" value="LIM_DOMAIN_2"/>
    <property type="match status" value="1"/>
</dbReference>
<evidence type="ECO:0000256" key="5">
    <source>
        <dbReference type="SAM" id="Coils"/>
    </source>
</evidence>
<dbReference type="SMART" id="SM00109">
    <property type="entry name" value="C1"/>
    <property type="match status" value="1"/>
</dbReference>
<feature type="region of interest" description="Disordered" evidence="6">
    <location>
        <begin position="119"/>
        <end position="193"/>
    </location>
</feature>
<dbReference type="GeneID" id="35446953"/>
<reference evidence="10 11" key="1">
    <citation type="journal article" date="2016" name="Proc. Natl. Acad. Sci. U.S.A.">
        <title>Lipid metabolic changes in an early divergent fungus govern the establishment of a mutualistic symbiosis with endobacteria.</title>
        <authorList>
            <person name="Lastovetsky O.A."/>
            <person name="Gaspar M.L."/>
            <person name="Mondo S.J."/>
            <person name="LaButti K.M."/>
            <person name="Sandor L."/>
            <person name="Grigoriev I.V."/>
            <person name="Henry S.A."/>
            <person name="Pawlowska T.E."/>
        </authorList>
    </citation>
    <scope>NUCLEOTIDE SEQUENCE [LARGE SCALE GENOMIC DNA]</scope>
    <source>
        <strain evidence="10 11">ATCC 52813</strain>
    </source>
</reference>
<dbReference type="SUPFAM" id="SSF57889">
    <property type="entry name" value="Cysteine-rich domain"/>
    <property type="match status" value="1"/>
</dbReference>
<proteinExistence type="predicted"/>
<keyword evidence="5" id="KW-0175">Coiled coil</keyword>
<evidence type="ECO:0000259" key="9">
    <source>
        <dbReference type="PROSITE" id="PS50238"/>
    </source>
</evidence>
<feature type="compositionally biased region" description="Basic and acidic residues" evidence="6">
    <location>
        <begin position="128"/>
        <end position="137"/>
    </location>
</feature>
<feature type="compositionally biased region" description="Low complexity" evidence="6">
    <location>
        <begin position="469"/>
        <end position="482"/>
    </location>
</feature>
<feature type="domain" description="Phorbol-ester/DAG-type" evidence="8">
    <location>
        <begin position="565"/>
        <end position="613"/>
    </location>
</feature>
<dbReference type="PROSITE" id="PS00478">
    <property type="entry name" value="LIM_DOMAIN_1"/>
    <property type="match status" value="2"/>
</dbReference>
<dbReference type="InterPro" id="IPR001781">
    <property type="entry name" value="Znf_LIM"/>
</dbReference>
<dbReference type="InterPro" id="IPR051854">
    <property type="entry name" value="Rho-type_GAP"/>
</dbReference>
<dbReference type="GO" id="GO:0007165">
    <property type="term" value="P:signal transduction"/>
    <property type="evidence" value="ECO:0007669"/>
    <property type="project" value="InterPro"/>
</dbReference>
<accession>A0A2G4SFE9</accession>
<evidence type="ECO:0000256" key="4">
    <source>
        <dbReference type="PROSITE-ProRule" id="PRU00125"/>
    </source>
</evidence>
<dbReference type="PANTHER" id="PTHR46075">
    <property type="entry name" value="CHIMERIN FAMILY MEMBER"/>
    <property type="match status" value="1"/>
</dbReference>
<dbReference type="Proteomes" id="UP000242254">
    <property type="component" value="Unassembled WGS sequence"/>
</dbReference>
<keyword evidence="4" id="KW-0440">LIM domain</keyword>